<accession>A0A7V7KV20</accession>
<keyword evidence="2" id="KW-0808">Transferase</keyword>
<feature type="domain" description="Phosphoribosyltransferase" evidence="1">
    <location>
        <begin position="11"/>
        <end position="141"/>
    </location>
</feature>
<dbReference type="Gene3D" id="3.40.50.2020">
    <property type="match status" value="1"/>
</dbReference>
<comment type="caution">
    <text evidence="2">The sequence shown here is derived from an EMBL/GenBank/DDBJ whole genome shotgun (WGS) entry which is preliminary data.</text>
</comment>
<organism evidence="2 3">
    <name type="scientific">Halopseudomonas laoshanensis</name>
    <dbReference type="NCBI Taxonomy" id="2268758"/>
    <lineage>
        <taxon>Bacteria</taxon>
        <taxon>Pseudomonadati</taxon>
        <taxon>Pseudomonadota</taxon>
        <taxon>Gammaproteobacteria</taxon>
        <taxon>Pseudomonadales</taxon>
        <taxon>Pseudomonadaceae</taxon>
        <taxon>Halopseudomonas</taxon>
    </lineage>
</organism>
<dbReference type="InterPro" id="IPR029057">
    <property type="entry name" value="PRTase-like"/>
</dbReference>
<evidence type="ECO:0000313" key="2">
    <source>
        <dbReference type="EMBL" id="KAA0691294.1"/>
    </source>
</evidence>
<sequence length="320" mass="36568">MNYRSVGDLSALISKHASKLPQDVDLIVGIPRSGMLVASLISLKLNLPLTDLYAFLRNDDLKHGSTRTYKHDALEKPQNAKQILLVDDSIATGNSMREAVTKVKEVYPGAVVTMVAFAQQHNTGEVDVYLDTVEQPRVFEWNIMHHHYITRACLDIDGVLCVDPTPDENDDGVRYREFLTSARPLYLPSVQVAHLVTSRLEKYRPETEAWLKRHGVSYGTLHMLDLPSAAERRRLNMHHTFKARIYQEQLQAILFIESEEHQAREIMRLSNKPVYCTATNEMYVPGFSVSALKYVTLRKGQSLKRKIREQLRRVFARLPA</sequence>
<dbReference type="RefSeq" id="WP_149334155.1">
    <property type="nucleotide sequence ID" value="NZ_QOVF01000008.1"/>
</dbReference>
<name>A0A7V7KV20_9GAMM</name>
<reference evidence="2 3" key="1">
    <citation type="submission" date="2018-07" db="EMBL/GenBank/DDBJ databases">
        <title>Pseudomonas laoshanensis sp. nov., isolated from soil.</title>
        <authorList>
            <person name="Sun J."/>
            <person name="Yu L."/>
            <person name="Wang M."/>
            <person name="Zhang C."/>
        </authorList>
    </citation>
    <scope>NUCLEOTIDE SEQUENCE [LARGE SCALE GENOMIC DNA]</scope>
    <source>
        <strain evidence="2 3">Y22</strain>
    </source>
</reference>
<dbReference type="Proteomes" id="UP000463138">
    <property type="component" value="Unassembled WGS sequence"/>
</dbReference>
<evidence type="ECO:0000313" key="3">
    <source>
        <dbReference type="Proteomes" id="UP000463138"/>
    </source>
</evidence>
<dbReference type="GO" id="GO:0016757">
    <property type="term" value="F:glycosyltransferase activity"/>
    <property type="evidence" value="ECO:0007669"/>
    <property type="project" value="UniProtKB-KW"/>
</dbReference>
<proteinExistence type="predicted"/>
<dbReference type="EMBL" id="QOVF01000008">
    <property type="protein sequence ID" value="KAA0691294.1"/>
    <property type="molecule type" value="Genomic_DNA"/>
</dbReference>
<gene>
    <name evidence="2" type="ORF">DT594_17080</name>
</gene>
<keyword evidence="2" id="KW-0328">Glycosyltransferase</keyword>
<dbReference type="AlphaFoldDB" id="A0A7V7KV20"/>
<dbReference type="InterPro" id="IPR000836">
    <property type="entry name" value="PRTase_dom"/>
</dbReference>
<dbReference type="CDD" id="cd06223">
    <property type="entry name" value="PRTases_typeI"/>
    <property type="match status" value="1"/>
</dbReference>
<dbReference type="Pfam" id="PF00156">
    <property type="entry name" value="Pribosyltran"/>
    <property type="match status" value="1"/>
</dbReference>
<evidence type="ECO:0000259" key="1">
    <source>
        <dbReference type="Pfam" id="PF00156"/>
    </source>
</evidence>
<dbReference type="OrthoDB" id="9804476at2"/>
<dbReference type="SUPFAM" id="SSF53271">
    <property type="entry name" value="PRTase-like"/>
    <property type="match status" value="1"/>
</dbReference>
<protein>
    <submittedName>
        <fullName evidence="2">Phosphoribosyltransferase</fullName>
    </submittedName>
</protein>
<keyword evidence="3" id="KW-1185">Reference proteome</keyword>